<accession>A0A915HQ94</accession>
<proteinExistence type="predicted"/>
<keyword evidence="1" id="KW-1133">Transmembrane helix</keyword>
<name>A0A915HQ94_ROMCU</name>
<keyword evidence="1" id="KW-0812">Transmembrane</keyword>
<dbReference type="Proteomes" id="UP000887565">
    <property type="component" value="Unplaced"/>
</dbReference>
<keyword evidence="1" id="KW-0472">Membrane</keyword>
<evidence type="ECO:0000256" key="1">
    <source>
        <dbReference type="SAM" id="Phobius"/>
    </source>
</evidence>
<keyword evidence="2" id="KW-1185">Reference proteome</keyword>
<sequence>MGDEVSTTVKIYYLTAAASCVALVTAATVYAMLVKRRKKSNDQSVKSFRNASAVTYDSAGHLKSIPFFVQHKMAPLESFRPSLKTSFSASESEGGLIKTFYKGRL</sequence>
<evidence type="ECO:0000313" key="3">
    <source>
        <dbReference type="WBParaSite" id="nRc.2.0.1.t03527-RA"/>
    </source>
</evidence>
<reference evidence="3" key="1">
    <citation type="submission" date="2022-11" db="UniProtKB">
        <authorList>
            <consortium name="WormBaseParasite"/>
        </authorList>
    </citation>
    <scope>IDENTIFICATION</scope>
</reference>
<dbReference type="AlphaFoldDB" id="A0A915HQ94"/>
<organism evidence="2 3">
    <name type="scientific">Romanomermis culicivorax</name>
    <name type="common">Nematode worm</name>
    <dbReference type="NCBI Taxonomy" id="13658"/>
    <lineage>
        <taxon>Eukaryota</taxon>
        <taxon>Metazoa</taxon>
        <taxon>Ecdysozoa</taxon>
        <taxon>Nematoda</taxon>
        <taxon>Enoplea</taxon>
        <taxon>Dorylaimia</taxon>
        <taxon>Mermithida</taxon>
        <taxon>Mermithoidea</taxon>
        <taxon>Mermithidae</taxon>
        <taxon>Romanomermis</taxon>
    </lineage>
</organism>
<dbReference type="WBParaSite" id="nRc.2.0.1.t03527-RA">
    <property type="protein sequence ID" value="nRc.2.0.1.t03527-RA"/>
    <property type="gene ID" value="nRc.2.0.1.g03527"/>
</dbReference>
<feature type="transmembrane region" description="Helical" evidence="1">
    <location>
        <begin position="12"/>
        <end position="33"/>
    </location>
</feature>
<evidence type="ECO:0000313" key="2">
    <source>
        <dbReference type="Proteomes" id="UP000887565"/>
    </source>
</evidence>
<protein>
    <submittedName>
        <fullName evidence="3">Transmembrane protein</fullName>
    </submittedName>
</protein>